<comment type="cofactor">
    <cofactor evidence="1">
        <name>Mg(2+)</name>
        <dbReference type="ChEBI" id="CHEBI:18420"/>
    </cofactor>
</comment>
<evidence type="ECO:0000256" key="4">
    <source>
        <dbReference type="ARBA" id="ARBA00022842"/>
    </source>
</evidence>
<dbReference type="HOGENOM" id="CLU_1640681_0_0_4"/>
<dbReference type="InterPro" id="IPR051600">
    <property type="entry name" value="Beta-PGM-like"/>
</dbReference>
<evidence type="ECO:0000256" key="1">
    <source>
        <dbReference type="ARBA" id="ARBA00001946"/>
    </source>
</evidence>
<dbReference type="Gene3D" id="1.10.150.240">
    <property type="entry name" value="Putative phosphatase, domain 2"/>
    <property type="match status" value="1"/>
</dbReference>
<keyword evidence="3" id="KW-0479">Metal-binding</keyword>
<name>G4M422_9BURK</name>
<evidence type="ECO:0000313" key="5">
    <source>
        <dbReference type="EMBL" id="CCD35899.1"/>
    </source>
</evidence>
<comment type="similarity">
    <text evidence="2">Belongs to the HAD-like hydrolase superfamily. CbbY/CbbZ/Gph/YieH family.</text>
</comment>
<dbReference type="GO" id="GO:0046872">
    <property type="term" value="F:metal ion binding"/>
    <property type="evidence" value="ECO:0007669"/>
    <property type="project" value="UniProtKB-KW"/>
</dbReference>
<keyword evidence="6" id="KW-1185">Reference proteome</keyword>
<dbReference type="PANTHER" id="PTHR46193:SF10">
    <property type="entry name" value="6-PHOSPHOGLUCONATE PHOSPHATASE"/>
    <property type="match status" value="1"/>
</dbReference>
<evidence type="ECO:0000256" key="3">
    <source>
        <dbReference type="ARBA" id="ARBA00022723"/>
    </source>
</evidence>
<dbReference type="InterPro" id="IPR023198">
    <property type="entry name" value="PGP-like_dom2"/>
</dbReference>
<accession>G4M422</accession>
<dbReference type="GO" id="GO:0003824">
    <property type="term" value="F:catalytic activity"/>
    <property type="evidence" value="ECO:0007669"/>
    <property type="project" value="UniProtKB-ARBA"/>
</dbReference>
<proteinExistence type="inferred from homology"/>
<comment type="caution">
    <text evidence="5">The sequence shown here is derived from an EMBL/GenBank/DDBJ whole genome shotgun (WGS) entry which is preliminary data.</text>
</comment>
<reference evidence="5 6" key="2">
    <citation type="submission" date="2011-10" db="EMBL/GenBank/DDBJ databases">
        <title>Draft genome sequence of Candidatus Burkholderia kirkii.</title>
        <authorList>
            <person name="Carlier A.L."/>
            <person name="Eberl L."/>
        </authorList>
    </citation>
    <scope>NUCLEOTIDE SEQUENCE [LARGE SCALE GENOMIC DNA]</scope>
    <source>
        <strain evidence="5 6">UZHbot1</strain>
    </source>
</reference>
<sequence>MVIREGNSPVNIEGIIFDSDGTLVDSETLSARVISQILFDNGAPVAVDEVLERFRGCRFALFAQSLLQDYPVMDVGAFTREFRIRSVELFTRELQPMNGAVELVSAIAIEKCVASNGPRDKIEQCLGVTGLLPYFADRIASAYEMQSWRSRIRGSLSMHHR</sequence>
<keyword evidence="4" id="KW-0460">Magnesium</keyword>
<organism evidence="5 6">
    <name type="scientific">Candidatus Paraburkholderia kirkii UZHbot1</name>
    <dbReference type="NCBI Taxonomy" id="1055526"/>
    <lineage>
        <taxon>Bacteria</taxon>
        <taxon>Pseudomonadati</taxon>
        <taxon>Pseudomonadota</taxon>
        <taxon>Betaproteobacteria</taxon>
        <taxon>Burkholderiales</taxon>
        <taxon>Burkholderiaceae</taxon>
        <taxon>Paraburkholderia</taxon>
    </lineage>
</organism>
<dbReference type="BioCyc" id="CBUR1055526:G10QW-1645-MONOMER"/>
<dbReference type="Pfam" id="PF00702">
    <property type="entry name" value="Hydrolase"/>
    <property type="match status" value="1"/>
</dbReference>
<protein>
    <submittedName>
        <fullName evidence="5">Putative phosphatase YieH</fullName>
    </submittedName>
</protein>
<dbReference type="InterPro" id="IPR023214">
    <property type="entry name" value="HAD_sf"/>
</dbReference>
<dbReference type="InterPro" id="IPR036412">
    <property type="entry name" value="HAD-like_sf"/>
</dbReference>
<dbReference type="Gene3D" id="3.40.50.1000">
    <property type="entry name" value="HAD superfamily/HAD-like"/>
    <property type="match status" value="1"/>
</dbReference>
<dbReference type="AlphaFoldDB" id="G4M422"/>
<dbReference type="Proteomes" id="UP000003511">
    <property type="component" value="Unassembled WGS sequence"/>
</dbReference>
<gene>
    <name evidence="5" type="ORF">BKIR_c117_1868</name>
</gene>
<dbReference type="PANTHER" id="PTHR46193">
    <property type="entry name" value="6-PHOSPHOGLUCONATE PHOSPHATASE"/>
    <property type="match status" value="1"/>
</dbReference>
<dbReference type="STRING" id="1055526.BKIR_c117_1868"/>
<dbReference type="SUPFAM" id="SSF56784">
    <property type="entry name" value="HAD-like"/>
    <property type="match status" value="1"/>
</dbReference>
<dbReference type="EMBL" id="CAFE01000023">
    <property type="protein sequence ID" value="CCD35899.1"/>
    <property type="molecule type" value="Genomic_DNA"/>
</dbReference>
<reference evidence="5 6" key="1">
    <citation type="submission" date="2011-09" db="EMBL/GenBank/DDBJ databases">
        <authorList>
            <person name="Carlier A."/>
        </authorList>
    </citation>
    <scope>NUCLEOTIDE SEQUENCE [LARGE SCALE GENOMIC DNA]</scope>
    <source>
        <strain evidence="5 6">UZHbot1</strain>
    </source>
</reference>
<evidence type="ECO:0000256" key="2">
    <source>
        <dbReference type="ARBA" id="ARBA00006171"/>
    </source>
</evidence>
<evidence type="ECO:0000313" key="6">
    <source>
        <dbReference type="Proteomes" id="UP000003511"/>
    </source>
</evidence>